<sequence>MTTREPEDLRRTQRRGRIVIVTMIVGFLAVCAVLGIFLWQREQDEARLAELTAPGLRSVGVPELPQEIHDLTALDSNRGLVATYVDGDGAAVPELRLLNLRVGADPDLCELLGTVEPDLADGCTSSGDHLSASANGPETLLFAEGVVRDSTLVVLVAHPATYSDERLRTFVDTAELMSVRDLAASIN</sequence>
<organism evidence="2 3">
    <name type="scientific">Ornithinimicrobium faecis</name>
    <dbReference type="NCBI Taxonomy" id="2934158"/>
    <lineage>
        <taxon>Bacteria</taxon>
        <taxon>Bacillati</taxon>
        <taxon>Actinomycetota</taxon>
        <taxon>Actinomycetes</taxon>
        <taxon>Micrococcales</taxon>
        <taxon>Ornithinimicrobiaceae</taxon>
        <taxon>Ornithinimicrobium</taxon>
    </lineage>
</organism>
<protein>
    <submittedName>
        <fullName evidence="2">Uncharacterized protein</fullName>
    </submittedName>
</protein>
<evidence type="ECO:0000256" key="1">
    <source>
        <dbReference type="SAM" id="Phobius"/>
    </source>
</evidence>
<dbReference type="Proteomes" id="UP001056455">
    <property type="component" value="Chromosome"/>
</dbReference>
<gene>
    <name evidence="2" type="ORF">NF556_02640</name>
</gene>
<proteinExistence type="predicted"/>
<keyword evidence="1" id="KW-1133">Transmembrane helix</keyword>
<keyword evidence="3" id="KW-1185">Reference proteome</keyword>
<accession>A0ABY4YVS4</accession>
<evidence type="ECO:0000313" key="2">
    <source>
        <dbReference type="EMBL" id="USQ80580.1"/>
    </source>
</evidence>
<reference evidence="2" key="1">
    <citation type="submission" date="2022-06" db="EMBL/GenBank/DDBJ databases">
        <title>Ornithinimicrobium HY1793.</title>
        <authorList>
            <person name="Huang Y."/>
        </authorList>
    </citation>
    <scope>NUCLEOTIDE SEQUENCE</scope>
    <source>
        <strain evidence="2">HY1793</strain>
    </source>
</reference>
<keyword evidence="1" id="KW-0472">Membrane</keyword>
<keyword evidence="1" id="KW-0812">Transmembrane</keyword>
<evidence type="ECO:0000313" key="3">
    <source>
        <dbReference type="Proteomes" id="UP001056455"/>
    </source>
</evidence>
<dbReference type="EMBL" id="CP099489">
    <property type="protein sequence ID" value="USQ80580.1"/>
    <property type="molecule type" value="Genomic_DNA"/>
</dbReference>
<feature type="transmembrane region" description="Helical" evidence="1">
    <location>
        <begin position="18"/>
        <end position="39"/>
    </location>
</feature>
<name>A0ABY4YVS4_9MICO</name>
<dbReference type="RefSeq" id="WP_252593955.1">
    <property type="nucleotide sequence ID" value="NZ_CP099489.1"/>
</dbReference>